<name>A0A814HJT1_9BILA</name>
<dbReference type="PANTHER" id="PTHR10010">
    <property type="entry name" value="SOLUTE CARRIER FAMILY 34 SODIUM PHOSPHATE , MEMBER 2-RELATED"/>
    <property type="match status" value="1"/>
</dbReference>
<protein>
    <submittedName>
        <fullName evidence="8">Uncharacterized protein</fullName>
    </submittedName>
</protein>
<dbReference type="GO" id="GO:0016324">
    <property type="term" value="C:apical plasma membrane"/>
    <property type="evidence" value="ECO:0007669"/>
    <property type="project" value="UniProtKB-SubCell"/>
</dbReference>
<gene>
    <name evidence="8" type="ORF">OXX778_LOCUS16890</name>
</gene>
<keyword evidence="6 7" id="KW-0472">Membrane</keyword>
<dbReference type="NCBIfam" id="NF037997">
    <property type="entry name" value="Na_Pi_symport"/>
    <property type="match status" value="1"/>
</dbReference>
<evidence type="ECO:0000256" key="1">
    <source>
        <dbReference type="ARBA" id="ARBA00004424"/>
    </source>
</evidence>
<feature type="transmembrane region" description="Helical" evidence="7">
    <location>
        <begin position="100"/>
        <end position="127"/>
    </location>
</feature>
<evidence type="ECO:0000256" key="6">
    <source>
        <dbReference type="ARBA" id="ARBA00023136"/>
    </source>
</evidence>
<evidence type="ECO:0000256" key="3">
    <source>
        <dbReference type="ARBA" id="ARBA00022475"/>
    </source>
</evidence>
<accession>A0A814HJT1</accession>
<comment type="subcellular location">
    <subcellularLocation>
        <location evidence="1">Apical cell membrane</location>
        <topology evidence="1">Multi-pass membrane protein</topology>
    </subcellularLocation>
</comment>
<feature type="transmembrane region" description="Helical" evidence="7">
    <location>
        <begin position="279"/>
        <end position="307"/>
    </location>
</feature>
<dbReference type="Proteomes" id="UP000663879">
    <property type="component" value="Unassembled WGS sequence"/>
</dbReference>
<dbReference type="GO" id="GO:0005436">
    <property type="term" value="F:sodium:phosphate symporter activity"/>
    <property type="evidence" value="ECO:0007669"/>
    <property type="project" value="InterPro"/>
</dbReference>
<evidence type="ECO:0000256" key="7">
    <source>
        <dbReference type="SAM" id="Phobius"/>
    </source>
</evidence>
<feature type="transmembrane region" description="Helical" evidence="7">
    <location>
        <begin position="470"/>
        <end position="490"/>
    </location>
</feature>
<dbReference type="GO" id="GO:0044341">
    <property type="term" value="P:sodium-dependent phosphate transport"/>
    <property type="evidence" value="ECO:0007669"/>
    <property type="project" value="InterPro"/>
</dbReference>
<evidence type="ECO:0000256" key="4">
    <source>
        <dbReference type="ARBA" id="ARBA00022692"/>
    </source>
</evidence>
<dbReference type="OrthoDB" id="76259at2759"/>
<evidence type="ECO:0000313" key="8">
    <source>
        <dbReference type="EMBL" id="CAF1011012.1"/>
    </source>
</evidence>
<dbReference type="Pfam" id="PF02690">
    <property type="entry name" value="Na_Pi_cotrans"/>
    <property type="match status" value="2"/>
</dbReference>
<feature type="transmembrane region" description="Helical" evidence="7">
    <location>
        <begin position="441"/>
        <end position="464"/>
    </location>
</feature>
<keyword evidence="4 7" id="KW-0812">Transmembrane</keyword>
<reference evidence="8" key="1">
    <citation type="submission" date="2021-02" db="EMBL/GenBank/DDBJ databases">
        <authorList>
            <person name="Nowell W R."/>
        </authorList>
    </citation>
    <scope>NUCLEOTIDE SEQUENCE</scope>
    <source>
        <strain evidence="8">Ploen Becks lab</strain>
    </source>
</reference>
<proteinExistence type="inferred from homology"/>
<keyword evidence="3" id="KW-1003">Cell membrane</keyword>
<feature type="transmembrane region" description="Helical" evidence="7">
    <location>
        <begin position="368"/>
        <end position="389"/>
    </location>
</feature>
<keyword evidence="5 7" id="KW-1133">Transmembrane helix</keyword>
<feature type="transmembrane region" description="Helical" evidence="7">
    <location>
        <begin position="57"/>
        <end position="80"/>
    </location>
</feature>
<evidence type="ECO:0000313" key="9">
    <source>
        <dbReference type="Proteomes" id="UP000663879"/>
    </source>
</evidence>
<evidence type="ECO:0000256" key="5">
    <source>
        <dbReference type="ARBA" id="ARBA00022989"/>
    </source>
</evidence>
<evidence type="ECO:0000256" key="2">
    <source>
        <dbReference type="ARBA" id="ARBA00005808"/>
    </source>
</evidence>
<comment type="caution">
    <text evidence="8">The sequence shown here is derived from an EMBL/GenBank/DDBJ whole genome shotgun (WGS) entry which is preliminary data.</text>
</comment>
<feature type="transmembrane region" description="Helical" evidence="7">
    <location>
        <begin position="179"/>
        <end position="201"/>
    </location>
</feature>
<feature type="transmembrane region" description="Helical" evidence="7">
    <location>
        <begin position="401"/>
        <end position="420"/>
    </location>
</feature>
<keyword evidence="9" id="KW-1185">Reference proteome</keyword>
<feature type="transmembrane region" description="Helical" evidence="7">
    <location>
        <begin position="327"/>
        <end position="356"/>
    </location>
</feature>
<dbReference type="AlphaFoldDB" id="A0A814HJT1"/>
<dbReference type="InterPro" id="IPR003841">
    <property type="entry name" value="Na/Pi_transpt"/>
</dbReference>
<organism evidence="8 9">
    <name type="scientific">Brachionus calyciflorus</name>
    <dbReference type="NCBI Taxonomy" id="104777"/>
    <lineage>
        <taxon>Eukaryota</taxon>
        <taxon>Metazoa</taxon>
        <taxon>Spiralia</taxon>
        <taxon>Gnathifera</taxon>
        <taxon>Rotifera</taxon>
        <taxon>Eurotatoria</taxon>
        <taxon>Monogononta</taxon>
        <taxon>Pseudotrocha</taxon>
        <taxon>Ploima</taxon>
        <taxon>Brachionidae</taxon>
        <taxon>Brachionus</taxon>
    </lineage>
</organism>
<dbReference type="PANTHER" id="PTHR10010:SF46">
    <property type="entry name" value="SODIUM-DEPENDENT PHOSPHATE TRANSPORT PROTEIN 2B"/>
    <property type="match status" value="1"/>
</dbReference>
<comment type="similarity">
    <text evidence="2">Belongs to the SLC34A transporter family.</text>
</comment>
<dbReference type="EMBL" id="CAJNOC010004138">
    <property type="protein sequence ID" value="CAF1011012.1"/>
    <property type="molecule type" value="Genomic_DNA"/>
</dbReference>
<sequence>MNFSFKKTPVKYIQVENKDDFDKSIELTDEESEIERAWYNYTYNEKVKFIFLSILKILLFLLLLYLFLLSLNFMTIGFSLVSPYALKASNIIQFMLKNPLSGLALGVLITALLQNATATTSIAVSMVGAGIIPSVKSAIPIIMGSNIGTCVTNSFIALTLSGDPNEFKRAFSAATLNDIFNYLTTAVLITLDILFDFLLVLSEKLTDLMPEDSEALKKANFIGEILHPISSNSTEIALRCCSKEIFFNINSTLSYQTVCLECTYLSFPMIKNFGDGLTGLFWIVLSLITLIACLFGIVKILSLIIIGPIAQFVRKIINASFPGKLKWLTQIALFIVAFLLTLIVQSSNIITATLVPLCGMGMVSLQRVYVMTLGSNIGTTLTGILSAFTQPASSVKKSLQLAFIYSLFNIFGVILWLPIKSLRFPKTVANKLGNVIFKYKWFLYVYVLGAYFVIPLIIFGLALIPYWIGLAIFGIPIIIFILFCLIIEILKKYGMVLVPEKLKNYDWLPIGLRSMEYWDLKIKNMKFSSKDSVENEDIFIPEMIRRFSTINSVIKEARIYKRKNTIAMDLDSSFDDYELDLTTIGNQSIKKF</sequence>